<dbReference type="Gene3D" id="3.40.50.1240">
    <property type="entry name" value="Phosphoglycerate mutase-like"/>
    <property type="match status" value="1"/>
</dbReference>
<dbReference type="OrthoDB" id="414418at2759"/>
<comment type="caution">
    <text evidence="1">The sequence shown here is derived from an EMBL/GenBank/DDBJ whole genome shotgun (WGS) entry which is preliminary data.</text>
</comment>
<dbReference type="GeneID" id="116206003"/>
<dbReference type="SUPFAM" id="SSF53254">
    <property type="entry name" value="Phosphoglycerate mutase-like"/>
    <property type="match status" value="1"/>
</dbReference>
<dbReference type="PANTHER" id="PTHR16469:SF27">
    <property type="entry name" value="UBIQUITIN-ASSOCIATED AND SH3 DOMAIN-CONTAINING BA-RELATED"/>
    <property type="match status" value="1"/>
</dbReference>
<dbReference type="Proteomes" id="UP000233551">
    <property type="component" value="Unassembled WGS sequence"/>
</dbReference>
<dbReference type="Pfam" id="PF00300">
    <property type="entry name" value="His_Phos_1"/>
    <property type="match status" value="1"/>
</dbReference>
<dbReference type="InterPro" id="IPR012398">
    <property type="entry name" value="PRIB5"/>
</dbReference>
<name>A0A2I0JK35_PUNGR</name>
<protein>
    <submittedName>
        <fullName evidence="1">Uncharacterized protein</fullName>
    </submittedName>
</protein>
<evidence type="ECO:0000313" key="1">
    <source>
        <dbReference type="EMBL" id="PKI56624.1"/>
    </source>
</evidence>
<reference evidence="1 2" key="1">
    <citation type="submission" date="2017-11" db="EMBL/GenBank/DDBJ databases">
        <title>De-novo sequencing of pomegranate (Punica granatum L.) genome.</title>
        <authorList>
            <person name="Akparov Z."/>
            <person name="Amiraslanov A."/>
            <person name="Hajiyeva S."/>
            <person name="Abbasov M."/>
            <person name="Kaur K."/>
            <person name="Hamwieh A."/>
            <person name="Solovyev V."/>
            <person name="Salamov A."/>
            <person name="Braich B."/>
            <person name="Kosarev P."/>
            <person name="Mahmoud A."/>
            <person name="Hajiyev E."/>
            <person name="Babayeva S."/>
            <person name="Izzatullayeva V."/>
            <person name="Mammadov A."/>
            <person name="Mammadov A."/>
            <person name="Sharifova S."/>
            <person name="Ojaghi J."/>
            <person name="Eynullazada K."/>
            <person name="Bayramov B."/>
            <person name="Abdulazimova A."/>
            <person name="Shahmuradov I."/>
        </authorList>
    </citation>
    <scope>NUCLEOTIDE SEQUENCE [LARGE SCALE GENOMIC DNA]</scope>
    <source>
        <strain evidence="2">cv. AG2017</strain>
        <tissue evidence="1">Leaf</tissue>
    </source>
</reference>
<accession>A0A2I0JK35</accession>
<dbReference type="PANTHER" id="PTHR16469">
    <property type="entry name" value="UBIQUITIN-ASSOCIATED AND SH3 DOMAIN-CONTAINING BA-RELATED"/>
    <property type="match status" value="1"/>
</dbReference>
<evidence type="ECO:0000313" key="2">
    <source>
        <dbReference type="Proteomes" id="UP000233551"/>
    </source>
</evidence>
<organism evidence="1 2">
    <name type="scientific">Punica granatum</name>
    <name type="common">Pomegranate</name>
    <dbReference type="NCBI Taxonomy" id="22663"/>
    <lineage>
        <taxon>Eukaryota</taxon>
        <taxon>Viridiplantae</taxon>
        <taxon>Streptophyta</taxon>
        <taxon>Embryophyta</taxon>
        <taxon>Tracheophyta</taxon>
        <taxon>Spermatophyta</taxon>
        <taxon>Magnoliopsida</taxon>
        <taxon>eudicotyledons</taxon>
        <taxon>Gunneridae</taxon>
        <taxon>Pentapetalae</taxon>
        <taxon>rosids</taxon>
        <taxon>malvids</taxon>
        <taxon>Myrtales</taxon>
        <taxon>Lythraceae</taxon>
        <taxon>Punica</taxon>
    </lineage>
</organism>
<dbReference type="InterPro" id="IPR013078">
    <property type="entry name" value="His_Pase_superF_clade-1"/>
</dbReference>
<dbReference type="InterPro" id="IPR051710">
    <property type="entry name" value="Phosphatase_SH3-domain"/>
</dbReference>
<dbReference type="InterPro" id="IPR029033">
    <property type="entry name" value="His_PPase_superfam"/>
</dbReference>
<dbReference type="EMBL" id="PGOL01001591">
    <property type="protein sequence ID" value="PKI56624.1"/>
    <property type="molecule type" value="Genomic_DNA"/>
</dbReference>
<dbReference type="STRING" id="22663.A0A2I0JK35"/>
<sequence>MDSLSLAPKQSQQYQHVLVMRHGDRIDELVDSWLSNATRPWDPPLVDAGCVRAFHTGAKLRTQLRFPIHRVFVSPFMRCIETASEVVSALCAIRGDSDALPRTDMPIDTSKIKVSIEYGISEMFNSMGIQTPPKDGEWGFNLPELELKLPAGTLDPEFEPVVKELPKWGETSSDAKARFGRLIHALADRYPSENLLFITHGSGLRATVWTFLNGTKVHKVEYCAYVELERQIILNDSNSIMAGKFGVVSQHGY</sequence>
<dbReference type="PIRSF" id="PIRSF015897">
    <property type="entry name" value="PRIB5"/>
    <property type="match status" value="1"/>
</dbReference>
<gene>
    <name evidence="1" type="ORF">CRG98_023007</name>
</gene>
<keyword evidence="2" id="KW-1185">Reference proteome</keyword>
<proteinExistence type="predicted"/>
<dbReference type="AlphaFoldDB" id="A0A2I0JK35"/>
<dbReference type="CDD" id="cd07067">
    <property type="entry name" value="HP_PGM_like"/>
    <property type="match status" value="1"/>
</dbReference>